<keyword evidence="1" id="KW-0175">Coiled coil</keyword>
<evidence type="ECO:0000313" key="2">
    <source>
        <dbReference type="Proteomes" id="UP000000437"/>
    </source>
</evidence>
<keyword evidence="2" id="KW-1185">Reference proteome</keyword>
<feature type="coiled-coil region" evidence="1">
    <location>
        <begin position="156"/>
        <end position="218"/>
    </location>
</feature>
<dbReference type="Gene3D" id="1.20.1170.10">
    <property type="match status" value="1"/>
</dbReference>
<dbReference type="AlphaFoldDB" id="A0A8M9PY66"/>
<organism evidence="2 3">
    <name type="scientific">Danio rerio</name>
    <name type="common">Zebrafish</name>
    <name type="synonym">Brachydanio rerio</name>
    <dbReference type="NCBI Taxonomy" id="7955"/>
    <lineage>
        <taxon>Eukaryota</taxon>
        <taxon>Metazoa</taxon>
        <taxon>Chordata</taxon>
        <taxon>Craniata</taxon>
        <taxon>Vertebrata</taxon>
        <taxon>Euteleostomi</taxon>
        <taxon>Actinopterygii</taxon>
        <taxon>Neopterygii</taxon>
        <taxon>Teleostei</taxon>
        <taxon>Ostariophysi</taxon>
        <taxon>Cypriniformes</taxon>
        <taxon>Danionidae</taxon>
        <taxon>Danioninae</taxon>
        <taxon>Danio</taxon>
    </lineage>
</organism>
<dbReference type="Proteomes" id="UP000000437">
    <property type="component" value="Chromosome 24"/>
</dbReference>
<dbReference type="OrthoDB" id="8901425at2759"/>
<reference evidence="3" key="1">
    <citation type="submission" date="2025-08" db="UniProtKB">
        <authorList>
            <consortium name="RefSeq"/>
        </authorList>
    </citation>
    <scope>IDENTIFICATION</scope>
    <source>
        <strain evidence="3">Tuebingen</strain>
        <tissue evidence="3">Fibroblasts and whole tissue</tissue>
    </source>
</reference>
<accession>A0A8M9PY66</accession>
<protein>
    <submittedName>
        <fullName evidence="3">Uncharacterized protein isoform X1</fullName>
    </submittedName>
</protein>
<name>A0A8M9PY66_DANRE</name>
<evidence type="ECO:0000256" key="1">
    <source>
        <dbReference type="SAM" id="Coils"/>
    </source>
</evidence>
<sequence length="427" mass="48625">MPARRAKKPKLEISKSKETSASCSINTELVVSDCSWSPEFIQELLPAAERTALLYHLSYLCLGGFPKLERLIRERALETQMLFGSSEAVLLKCVGTSSNLVTSLFPMLMKAVEKNKPVLAVKYLEKARSWIDDIIRGVEDMVKRYDEQNHSVASCTSDVFQEKKETEEKLQKHTEEMKSLDEAVKKLEDELKEVSRDMESTQNRIDGVNAELQEHMEKCSKRRHGILRALVPFYAIIEDAKMNPAEEAKTHSLKSQLSGLNSDKSSLQRKEWDIKVRLTDLQLKLASSKIQLGVIPSPVHLNDVQQCLSRIMDILIQLKKFWEKVGTTLDTLKKKTFVNEDLIDDLEDMKEEFLESVEAAGQYWQRFGSCCLRAQGIFSIQSRDAYKFLQINPSSLSPGEWQKQRDSIMKKLSNISTEDSPIAAVTE</sequence>
<gene>
    <name evidence="3" type="primary">LOC100330485</name>
</gene>
<dbReference type="GeneID" id="100330485"/>
<proteinExistence type="predicted"/>
<evidence type="ECO:0000313" key="3">
    <source>
        <dbReference type="RefSeq" id="XP_021326095.2"/>
    </source>
</evidence>
<dbReference type="RefSeq" id="XP_021326095.2">
    <property type="nucleotide sequence ID" value="XM_021470420.3"/>
</dbReference>
<dbReference type="KEGG" id="dre:100330485"/>